<feature type="region of interest" description="Disordered" evidence="1">
    <location>
        <begin position="66"/>
        <end position="94"/>
    </location>
</feature>
<evidence type="ECO:0000313" key="2">
    <source>
        <dbReference type="EMBL" id="KAF3604956.1"/>
    </source>
</evidence>
<evidence type="ECO:0000256" key="1">
    <source>
        <dbReference type="SAM" id="MobiDB-lite"/>
    </source>
</evidence>
<organism evidence="2 3">
    <name type="scientific">Brassica cretica</name>
    <name type="common">Mustard</name>
    <dbReference type="NCBI Taxonomy" id="69181"/>
    <lineage>
        <taxon>Eukaryota</taxon>
        <taxon>Viridiplantae</taxon>
        <taxon>Streptophyta</taxon>
        <taxon>Embryophyta</taxon>
        <taxon>Tracheophyta</taxon>
        <taxon>Spermatophyta</taxon>
        <taxon>Magnoliopsida</taxon>
        <taxon>eudicotyledons</taxon>
        <taxon>Gunneridae</taxon>
        <taxon>Pentapetalae</taxon>
        <taxon>rosids</taxon>
        <taxon>malvids</taxon>
        <taxon>Brassicales</taxon>
        <taxon>Brassicaceae</taxon>
        <taxon>Brassiceae</taxon>
        <taxon>Brassica</taxon>
    </lineage>
</organism>
<comment type="caution">
    <text evidence="2">The sequence shown here is derived from an EMBL/GenBank/DDBJ whole genome shotgun (WGS) entry which is preliminary data.</text>
</comment>
<feature type="compositionally biased region" description="Polar residues" evidence="1">
    <location>
        <begin position="66"/>
        <end position="83"/>
    </location>
</feature>
<protein>
    <submittedName>
        <fullName evidence="2">Uncharacterized protein</fullName>
    </submittedName>
</protein>
<evidence type="ECO:0000313" key="3">
    <source>
        <dbReference type="Proteomes" id="UP000266723"/>
    </source>
</evidence>
<dbReference type="EMBL" id="QGKV02000297">
    <property type="protein sequence ID" value="KAF3604956.1"/>
    <property type="molecule type" value="Genomic_DNA"/>
</dbReference>
<name>A0ABQ7EMZ3_BRACR</name>
<reference evidence="2 3" key="1">
    <citation type="journal article" date="2020" name="BMC Genomics">
        <title>Intraspecific diversification of the crop wild relative Brassica cretica Lam. using demographic model selection.</title>
        <authorList>
            <person name="Kioukis A."/>
            <person name="Michalopoulou V.A."/>
            <person name="Briers L."/>
            <person name="Pirintsos S."/>
            <person name="Studholme D.J."/>
            <person name="Pavlidis P."/>
            <person name="Sarris P.F."/>
        </authorList>
    </citation>
    <scope>NUCLEOTIDE SEQUENCE [LARGE SCALE GENOMIC DNA]</scope>
    <source>
        <strain evidence="3">cv. PFS-1207/04</strain>
    </source>
</reference>
<proteinExistence type="predicted"/>
<gene>
    <name evidence="2" type="ORF">DY000_02049460</name>
</gene>
<feature type="region of interest" description="Disordered" evidence="1">
    <location>
        <begin position="1"/>
        <end position="27"/>
    </location>
</feature>
<accession>A0ABQ7EMZ3</accession>
<dbReference type="Proteomes" id="UP000266723">
    <property type="component" value="Unassembled WGS sequence"/>
</dbReference>
<keyword evidence="3" id="KW-1185">Reference proteome</keyword>
<sequence>MIKLQREDIETCFGASSHTHPDRIRSPKVKLNDYNKALSRRQPNIPTDESMSILIDSTLLAATDGNSFPSIDTKSGQESSSKSGRGREVGVSPVTPVEPKIYTKYLIVIGV</sequence>